<accession>A0ABR3XYE3</accession>
<evidence type="ECO:0000313" key="2">
    <source>
        <dbReference type="EMBL" id="KAL1881020.1"/>
    </source>
</evidence>
<sequence>MRGFLAATFLAATFFHSLVAFSLGAATCNSSALDTRTYLYNITEEGTTVFDVARITKRGVCDIGRHNLMADVTILPNVGESFIIPPQTCYPDNESCLIKDEGRTRTCIYGGPRLYYTVNGDTYEKIAIRLNITTESLINGGPSGSPSASANDTLPVGQFLKVPQCSPSQCVIQPYSFKWGVYKDLAERYGTTVGQIMMLSPTYNYSSVAFSSGGTFPPISLPINCTALSKNITILS</sequence>
<dbReference type="CDD" id="cd00118">
    <property type="entry name" value="LysM"/>
    <property type="match status" value="1"/>
</dbReference>
<proteinExistence type="predicted"/>
<dbReference type="EMBL" id="JAVDPF010000008">
    <property type="protein sequence ID" value="KAL1881020.1"/>
    <property type="molecule type" value="Genomic_DNA"/>
</dbReference>
<comment type="caution">
    <text evidence="2">The sequence shown here is derived from an EMBL/GenBank/DDBJ whole genome shotgun (WGS) entry which is preliminary data.</text>
</comment>
<reference evidence="2 3" key="1">
    <citation type="journal article" date="2024" name="IMA Fungus">
        <title>IMA Genome - F19 : A genome assembly and annotation guide to empower mycologists, including annotated draft genome sequences of Ceratocystis pirilliformis, Diaporthe australafricana, Fusarium ophioides, Paecilomyces lecythidis, and Sporothrix stenoceras.</title>
        <authorList>
            <person name="Aylward J."/>
            <person name="Wilson A.M."/>
            <person name="Visagie C.M."/>
            <person name="Spraker J."/>
            <person name="Barnes I."/>
            <person name="Buitendag C."/>
            <person name="Ceriani C."/>
            <person name="Del Mar Angel L."/>
            <person name="du Plessis D."/>
            <person name="Fuchs T."/>
            <person name="Gasser K."/>
            <person name="Kramer D."/>
            <person name="Li W."/>
            <person name="Munsamy K."/>
            <person name="Piso A."/>
            <person name="Price J.L."/>
            <person name="Sonnekus B."/>
            <person name="Thomas C."/>
            <person name="van der Nest A."/>
            <person name="van Dijk A."/>
            <person name="van Heerden A."/>
            <person name="van Vuuren N."/>
            <person name="Yilmaz N."/>
            <person name="Duong T.A."/>
            <person name="van der Merwe N.A."/>
            <person name="Wingfield M.J."/>
            <person name="Wingfield B.D."/>
        </authorList>
    </citation>
    <scope>NUCLEOTIDE SEQUENCE [LARGE SCALE GENOMIC DNA]</scope>
    <source>
        <strain evidence="2 3">CMW 18167</strain>
    </source>
</reference>
<protein>
    <recommendedName>
        <fullName evidence="4">LysM domain-containing protein</fullName>
    </recommendedName>
</protein>
<evidence type="ECO:0008006" key="4">
    <source>
        <dbReference type="Google" id="ProtNLM"/>
    </source>
</evidence>
<organism evidence="2 3">
    <name type="scientific">Paecilomyces lecythidis</name>
    <dbReference type="NCBI Taxonomy" id="3004212"/>
    <lineage>
        <taxon>Eukaryota</taxon>
        <taxon>Fungi</taxon>
        <taxon>Dikarya</taxon>
        <taxon>Ascomycota</taxon>
        <taxon>Pezizomycotina</taxon>
        <taxon>Eurotiomycetes</taxon>
        <taxon>Eurotiomycetidae</taxon>
        <taxon>Eurotiales</taxon>
        <taxon>Thermoascaceae</taxon>
        <taxon>Paecilomyces</taxon>
    </lineage>
</organism>
<keyword evidence="3" id="KW-1185">Reference proteome</keyword>
<gene>
    <name evidence="2" type="ORF">Plec18167_003561</name>
</gene>
<feature type="signal peptide" evidence="1">
    <location>
        <begin position="1"/>
        <end position="20"/>
    </location>
</feature>
<keyword evidence="1" id="KW-0732">Signal</keyword>
<feature type="chain" id="PRO_5046067452" description="LysM domain-containing protein" evidence="1">
    <location>
        <begin position="21"/>
        <end position="236"/>
    </location>
</feature>
<dbReference type="Gene3D" id="3.10.350.10">
    <property type="entry name" value="LysM domain"/>
    <property type="match status" value="1"/>
</dbReference>
<name>A0ABR3XYE3_9EURO</name>
<dbReference type="InterPro" id="IPR018392">
    <property type="entry name" value="LysM"/>
</dbReference>
<dbReference type="Proteomes" id="UP001583193">
    <property type="component" value="Unassembled WGS sequence"/>
</dbReference>
<evidence type="ECO:0000256" key="1">
    <source>
        <dbReference type="SAM" id="SignalP"/>
    </source>
</evidence>
<dbReference type="InterPro" id="IPR036779">
    <property type="entry name" value="LysM_dom_sf"/>
</dbReference>
<evidence type="ECO:0000313" key="3">
    <source>
        <dbReference type="Proteomes" id="UP001583193"/>
    </source>
</evidence>